<dbReference type="InterPro" id="IPR002641">
    <property type="entry name" value="PNPLA_dom"/>
</dbReference>
<sequence length="649" mass="72949">MLPNGLSNIGLCFSGGGFRAAGFALGCFAYLDTIILENKPLSRSVKFISSASGGSFANMAIVHSQRQNKSFYEAYARLFNCMDGDALVKNVLAILKDDQIWKTDRPHKDRNPINAFAIAYDQMLFDGQTFGMLWNDHAPDAVDEMCVCATDFTHGQQFRFQHSGKADYSGIFGGFFLKLRAPEGSKAEQAQIREQRLEVIKKIKLGDILAASSCFPAGFEPIVYPDDFSWVEGEEALSLDALSDALEGKDQFVNPRRQRGFTGEHKRYGFMDGGIVDNQAIDAFEKADERLQNRQPGEAYGFDLLAICDVSSNYTDEYQYVRPDKSSWFLKPSMLQYALLDIGLFALGVYGACAGIYPHAGLVLAGATGLPIAIAAYNALSAMVKKWRRRRVEKADKPEKIFTRHIWYFLRLPLYRLVELAESRATSVVNLAVTLFLKKIRQDAYQGYLAGSMGKERIRDITRRAEEKELLSVVDKEGFARFVNNEKSRVVNSVAPTAYLLSTKNSTARENALNGEKWKKMQVKVTHDGRTDLLYNFLQPVKKMICVADKATGMGTTLWFDSDHVKSDVRAALIACGQFTMCYSLLRFAYRFQSDDPHWHQFQADLLDHWQRFQAEPYWLYNAIGSEITEKAKSGGEALLHFEPLAASC</sequence>
<evidence type="ECO:0000259" key="3">
    <source>
        <dbReference type="Pfam" id="PF01734"/>
    </source>
</evidence>
<keyword evidence="5" id="KW-1185">Reference proteome</keyword>
<keyword evidence="2" id="KW-1133">Transmembrane helix</keyword>
<dbReference type="Gene3D" id="3.40.1090.10">
    <property type="entry name" value="Cytosolic phospholipase A2 catalytic domain"/>
    <property type="match status" value="1"/>
</dbReference>
<evidence type="ECO:0000256" key="1">
    <source>
        <dbReference type="ARBA" id="ARBA00023098"/>
    </source>
</evidence>
<organism evidence="4 5">
    <name type="scientific">Dyadobacter beijingensis</name>
    <dbReference type="NCBI Taxonomy" id="365489"/>
    <lineage>
        <taxon>Bacteria</taxon>
        <taxon>Pseudomonadati</taxon>
        <taxon>Bacteroidota</taxon>
        <taxon>Cytophagia</taxon>
        <taxon>Cytophagales</taxon>
        <taxon>Spirosomataceae</taxon>
        <taxon>Dyadobacter</taxon>
    </lineage>
</organism>
<dbReference type="Pfam" id="PF01734">
    <property type="entry name" value="Patatin"/>
    <property type="match status" value="1"/>
</dbReference>
<protein>
    <recommendedName>
        <fullName evidence="3">PNPLA domain-containing protein</fullName>
    </recommendedName>
</protein>
<comment type="caution">
    <text evidence="4">The sequence shown here is derived from an EMBL/GenBank/DDBJ whole genome shotgun (WGS) entry which is preliminary data.</text>
</comment>
<feature type="domain" description="PNPLA" evidence="3">
    <location>
        <begin position="11"/>
        <end position="282"/>
    </location>
</feature>
<dbReference type="SUPFAM" id="SSF52151">
    <property type="entry name" value="FabD/lysophospholipase-like"/>
    <property type="match status" value="1"/>
</dbReference>
<keyword evidence="1" id="KW-0443">Lipid metabolism</keyword>
<gene>
    <name evidence="4" type="ORF">GCM10010967_32210</name>
</gene>
<evidence type="ECO:0000256" key="2">
    <source>
        <dbReference type="SAM" id="Phobius"/>
    </source>
</evidence>
<dbReference type="Proteomes" id="UP000632339">
    <property type="component" value="Unassembled WGS sequence"/>
</dbReference>
<dbReference type="InterPro" id="IPR016035">
    <property type="entry name" value="Acyl_Trfase/lysoPLipase"/>
</dbReference>
<proteinExistence type="predicted"/>
<evidence type="ECO:0000313" key="5">
    <source>
        <dbReference type="Proteomes" id="UP000632339"/>
    </source>
</evidence>
<name>A0ABQ2I1V6_9BACT</name>
<dbReference type="EMBL" id="BMLI01000001">
    <property type="protein sequence ID" value="GGM96205.1"/>
    <property type="molecule type" value="Genomic_DNA"/>
</dbReference>
<accession>A0ABQ2I1V6</accession>
<feature type="transmembrane region" description="Helical" evidence="2">
    <location>
        <begin position="337"/>
        <end position="357"/>
    </location>
</feature>
<keyword evidence="2" id="KW-0812">Transmembrane</keyword>
<reference evidence="5" key="1">
    <citation type="journal article" date="2019" name="Int. J. Syst. Evol. Microbiol.">
        <title>The Global Catalogue of Microorganisms (GCM) 10K type strain sequencing project: providing services to taxonomists for standard genome sequencing and annotation.</title>
        <authorList>
            <consortium name="The Broad Institute Genomics Platform"/>
            <consortium name="The Broad Institute Genome Sequencing Center for Infectious Disease"/>
            <person name="Wu L."/>
            <person name="Ma J."/>
        </authorList>
    </citation>
    <scope>NUCLEOTIDE SEQUENCE [LARGE SCALE GENOMIC DNA]</scope>
    <source>
        <strain evidence="5">CGMCC 1.6375</strain>
    </source>
</reference>
<keyword evidence="2" id="KW-0472">Membrane</keyword>
<feature type="transmembrane region" description="Helical" evidence="2">
    <location>
        <begin position="363"/>
        <end position="384"/>
    </location>
</feature>
<evidence type="ECO:0000313" key="4">
    <source>
        <dbReference type="EMBL" id="GGM96205.1"/>
    </source>
</evidence>